<dbReference type="PROSITE" id="PS50893">
    <property type="entry name" value="ABC_TRANSPORTER_2"/>
    <property type="match status" value="2"/>
</dbReference>
<keyword evidence="2" id="KW-0677">Repeat</keyword>
<dbReference type="OrthoDB" id="3311037at2"/>
<dbReference type="CDD" id="cd03216">
    <property type="entry name" value="ABC_Carb_Monos_I"/>
    <property type="match status" value="1"/>
</dbReference>
<dbReference type="AlphaFoldDB" id="A0A3N0DPR5"/>
<dbReference type="RefSeq" id="WP_123235201.1">
    <property type="nucleotide sequence ID" value="NZ_RJSG01000003.1"/>
</dbReference>
<keyword evidence="1" id="KW-0813">Transport</keyword>
<dbReference type="InterPro" id="IPR003593">
    <property type="entry name" value="AAA+_ATPase"/>
</dbReference>
<accession>A0A3N0DPR5</accession>
<protein>
    <submittedName>
        <fullName evidence="6">Sugar ABC transporter ATP-binding protein</fullName>
    </submittedName>
</protein>
<evidence type="ECO:0000256" key="1">
    <source>
        <dbReference type="ARBA" id="ARBA00022448"/>
    </source>
</evidence>
<feature type="domain" description="ABC transporter" evidence="5">
    <location>
        <begin position="4"/>
        <end position="238"/>
    </location>
</feature>
<dbReference type="Gene3D" id="3.40.50.300">
    <property type="entry name" value="P-loop containing nucleotide triphosphate hydrolases"/>
    <property type="match status" value="2"/>
</dbReference>
<dbReference type="PANTHER" id="PTHR43790:SF9">
    <property type="entry name" value="GALACTOFURANOSE TRANSPORTER ATP-BINDING PROTEIN YTFR"/>
    <property type="match status" value="1"/>
</dbReference>
<evidence type="ECO:0000313" key="6">
    <source>
        <dbReference type="EMBL" id="RNL77615.1"/>
    </source>
</evidence>
<dbReference type="InterPro" id="IPR027417">
    <property type="entry name" value="P-loop_NTPase"/>
</dbReference>
<evidence type="ECO:0000259" key="5">
    <source>
        <dbReference type="PROSITE" id="PS50893"/>
    </source>
</evidence>
<feature type="domain" description="ABC transporter" evidence="5">
    <location>
        <begin position="249"/>
        <end position="493"/>
    </location>
</feature>
<keyword evidence="4 6" id="KW-0067">ATP-binding</keyword>
<dbReference type="EMBL" id="RJSG01000003">
    <property type="protein sequence ID" value="RNL77615.1"/>
    <property type="molecule type" value="Genomic_DNA"/>
</dbReference>
<dbReference type="Pfam" id="PF00005">
    <property type="entry name" value="ABC_tran"/>
    <property type="match status" value="2"/>
</dbReference>
<sequence length="493" mass="52898">MSLLSCAGLQKTFPNGTVALRGVDLEIEPGEIRALVGANGAGKSTMIKIVSGAVPPSAGELRWKGRPVTWHSPRDANRDGLSTLHQHVELVSTLSIEDNVFLRDAGLWRNSRARRRRFVELADSVGLAHLDPGKPVSELAVAERQMVGMLQALEGDPQLIIMDEPTAALAGHERALVFDVVRRLKEAGRAVVYVSHLLDEVRDLSDTITVLRDGRVVWDGRNSDISDAELVREIVGRDVSELDHYDSVLRADAPVVVRAADVGARAETNRVSLEVRAGEVVGIAGLLGSGRSTLLRSMFGDVKRVGELRILDKPVGRTPAAAMRSGVALVPEDRVAEGLVSDWSIAANTSLPSLARLSRGRVLPKRRAERELAETAVRALGIRAQSTATPVNSLSGGNAQKVLLAKWLLSKPALLLLDEPTQGVDVGAKAEIRACIKDSASDGLSVIVVSSEFDQLLAMCDRILVLRRGAIVADLPNNREVTEPLLMALASGL</sequence>
<dbReference type="SUPFAM" id="SSF52540">
    <property type="entry name" value="P-loop containing nucleoside triphosphate hydrolases"/>
    <property type="match status" value="2"/>
</dbReference>
<evidence type="ECO:0000256" key="2">
    <source>
        <dbReference type="ARBA" id="ARBA00022737"/>
    </source>
</evidence>
<evidence type="ECO:0000313" key="7">
    <source>
        <dbReference type="Proteomes" id="UP000277094"/>
    </source>
</evidence>
<dbReference type="InterPro" id="IPR017871">
    <property type="entry name" value="ABC_transporter-like_CS"/>
</dbReference>
<dbReference type="CDD" id="cd03215">
    <property type="entry name" value="ABC_Carb_Monos_II"/>
    <property type="match status" value="1"/>
</dbReference>
<reference evidence="6 7" key="1">
    <citation type="submission" date="2018-11" db="EMBL/GenBank/DDBJ databases">
        <authorList>
            <person name="Li F."/>
        </authorList>
    </citation>
    <scope>NUCLEOTIDE SEQUENCE [LARGE SCALE GENOMIC DNA]</scope>
    <source>
        <strain evidence="6 7">KIS18-7</strain>
    </source>
</reference>
<evidence type="ECO:0000256" key="4">
    <source>
        <dbReference type="ARBA" id="ARBA00022840"/>
    </source>
</evidence>
<organism evidence="6 7">
    <name type="scientific">Nocardioides marmorisolisilvae</name>
    <dbReference type="NCBI Taxonomy" id="1542737"/>
    <lineage>
        <taxon>Bacteria</taxon>
        <taxon>Bacillati</taxon>
        <taxon>Actinomycetota</taxon>
        <taxon>Actinomycetes</taxon>
        <taxon>Propionibacteriales</taxon>
        <taxon>Nocardioidaceae</taxon>
        <taxon>Nocardioides</taxon>
    </lineage>
</organism>
<dbReference type="GO" id="GO:0005524">
    <property type="term" value="F:ATP binding"/>
    <property type="evidence" value="ECO:0007669"/>
    <property type="project" value="UniProtKB-KW"/>
</dbReference>
<keyword evidence="3" id="KW-0547">Nucleotide-binding</keyword>
<dbReference type="InterPro" id="IPR050107">
    <property type="entry name" value="ABC_carbohydrate_import_ATPase"/>
</dbReference>
<proteinExistence type="predicted"/>
<dbReference type="InterPro" id="IPR003439">
    <property type="entry name" value="ABC_transporter-like_ATP-bd"/>
</dbReference>
<dbReference type="PANTHER" id="PTHR43790">
    <property type="entry name" value="CARBOHYDRATE TRANSPORT ATP-BINDING PROTEIN MG119-RELATED"/>
    <property type="match status" value="1"/>
</dbReference>
<name>A0A3N0DPR5_9ACTN</name>
<dbReference type="Proteomes" id="UP000277094">
    <property type="component" value="Unassembled WGS sequence"/>
</dbReference>
<evidence type="ECO:0000256" key="3">
    <source>
        <dbReference type="ARBA" id="ARBA00022741"/>
    </source>
</evidence>
<comment type="caution">
    <text evidence="6">The sequence shown here is derived from an EMBL/GenBank/DDBJ whole genome shotgun (WGS) entry which is preliminary data.</text>
</comment>
<dbReference type="GO" id="GO:0016887">
    <property type="term" value="F:ATP hydrolysis activity"/>
    <property type="evidence" value="ECO:0007669"/>
    <property type="project" value="InterPro"/>
</dbReference>
<dbReference type="PROSITE" id="PS00211">
    <property type="entry name" value="ABC_TRANSPORTER_1"/>
    <property type="match status" value="1"/>
</dbReference>
<dbReference type="SMART" id="SM00382">
    <property type="entry name" value="AAA"/>
    <property type="match status" value="2"/>
</dbReference>
<gene>
    <name evidence="6" type="ORF">EFL95_16535</name>
</gene>
<keyword evidence="7" id="KW-1185">Reference proteome</keyword>